<feature type="compositionally biased region" description="Basic and acidic residues" evidence="1">
    <location>
        <begin position="18"/>
        <end position="27"/>
    </location>
</feature>
<evidence type="ECO:0000313" key="3">
    <source>
        <dbReference type="Proteomes" id="UP000827724"/>
    </source>
</evidence>
<feature type="region of interest" description="Disordered" evidence="1">
    <location>
        <begin position="1"/>
        <end position="96"/>
    </location>
</feature>
<protein>
    <submittedName>
        <fullName evidence="2">Uncharacterized protein</fullName>
    </submittedName>
</protein>
<reference evidence="2" key="1">
    <citation type="submission" date="2021-08" db="EMBL/GenBank/DDBJ databases">
        <title>Chromosome-Level Trichoderma cornu-damae using Hi-C Data.</title>
        <authorList>
            <person name="Kim C.S."/>
        </authorList>
    </citation>
    <scope>NUCLEOTIDE SEQUENCE</scope>
    <source>
        <strain evidence="2">KA19-0412C</strain>
    </source>
</reference>
<keyword evidence="3" id="KW-1185">Reference proteome</keyword>
<dbReference type="Proteomes" id="UP000827724">
    <property type="component" value="Unassembled WGS sequence"/>
</dbReference>
<dbReference type="AlphaFoldDB" id="A0A9P8TUE1"/>
<proteinExistence type="predicted"/>
<name>A0A9P8TUE1_9HYPO</name>
<evidence type="ECO:0000313" key="2">
    <source>
        <dbReference type="EMBL" id="KAH6608391.1"/>
    </source>
</evidence>
<accession>A0A9P8TUE1</accession>
<gene>
    <name evidence="2" type="ORF">Trco_001737</name>
</gene>
<evidence type="ECO:0000256" key="1">
    <source>
        <dbReference type="SAM" id="MobiDB-lite"/>
    </source>
</evidence>
<sequence>MAERRWLEAGSQPRWKTRQADMNHTQEDMAPVPVPVPAAQEVESHSPLGPQEPCHKAVGGNVAIDMLGDRNQLSSGEQAGSEDKSSGTEGLAVDMKAQQAVDTKVFRGLEMKMKEEEAAAGEEGQAHIW</sequence>
<organism evidence="2 3">
    <name type="scientific">Trichoderma cornu-damae</name>
    <dbReference type="NCBI Taxonomy" id="654480"/>
    <lineage>
        <taxon>Eukaryota</taxon>
        <taxon>Fungi</taxon>
        <taxon>Dikarya</taxon>
        <taxon>Ascomycota</taxon>
        <taxon>Pezizomycotina</taxon>
        <taxon>Sordariomycetes</taxon>
        <taxon>Hypocreomycetidae</taxon>
        <taxon>Hypocreales</taxon>
        <taxon>Hypocreaceae</taxon>
        <taxon>Trichoderma</taxon>
    </lineage>
</organism>
<comment type="caution">
    <text evidence="2">The sequence shown here is derived from an EMBL/GenBank/DDBJ whole genome shotgun (WGS) entry which is preliminary data.</text>
</comment>
<dbReference type="EMBL" id="JAIWOZ010000002">
    <property type="protein sequence ID" value="KAH6608391.1"/>
    <property type="molecule type" value="Genomic_DNA"/>
</dbReference>